<name>A0ABT8F8G4_9BACT</name>
<dbReference type="EC" id="6.3.3.2" evidence="4"/>
<dbReference type="InterPro" id="IPR037171">
    <property type="entry name" value="NagB/RpiA_transferase-like"/>
</dbReference>
<keyword evidence="2 4" id="KW-0547">Nucleotide-binding</keyword>
<comment type="similarity">
    <text evidence="1 4">Belongs to the 5-formyltetrahydrofolate cyclo-ligase family.</text>
</comment>
<dbReference type="SUPFAM" id="SSF100950">
    <property type="entry name" value="NagB/RpiA/CoA transferase-like"/>
    <property type="match status" value="1"/>
</dbReference>
<dbReference type="GO" id="GO:0030272">
    <property type="term" value="F:5-formyltetrahydrofolate cyclo-ligase activity"/>
    <property type="evidence" value="ECO:0007669"/>
    <property type="project" value="UniProtKB-EC"/>
</dbReference>
<dbReference type="Gene3D" id="3.40.50.10420">
    <property type="entry name" value="NagB/RpiA/CoA transferase-like"/>
    <property type="match status" value="1"/>
</dbReference>
<evidence type="ECO:0000256" key="2">
    <source>
        <dbReference type="ARBA" id="ARBA00022741"/>
    </source>
</evidence>
<evidence type="ECO:0000256" key="3">
    <source>
        <dbReference type="ARBA" id="ARBA00022840"/>
    </source>
</evidence>
<comment type="cofactor">
    <cofactor evidence="4">
        <name>Mg(2+)</name>
        <dbReference type="ChEBI" id="CHEBI:18420"/>
    </cofactor>
</comment>
<comment type="caution">
    <text evidence="5">The sequence shown here is derived from an EMBL/GenBank/DDBJ whole genome shotgun (WGS) entry which is preliminary data.</text>
</comment>
<evidence type="ECO:0000256" key="4">
    <source>
        <dbReference type="RuleBase" id="RU361279"/>
    </source>
</evidence>
<organism evidence="5 6">
    <name type="scientific">Shiella aurantiaca</name>
    <dbReference type="NCBI Taxonomy" id="3058365"/>
    <lineage>
        <taxon>Bacteria</taxon>
        <taxon>Pseudomonadati</taxon>
        <taxon>Bacteroidota</taxon>
        <taxon>Cytophagia</taxon>
        <taxon>Cytophagales</taxon>
        <taxon>Shiellaceae</taxon>
        <taxon>Shiella</taxon>
    </lineage>
</organism>
<proteinExistence type="inferred from homology"/>
<evidence type="ECO:0000256" key="1">
    <source>
        <dbReference type="ARBA" id="ARBA00010638"/>
    </source>
</evidence>
<dbReference type="InterPro" id="IPR002698">
    <property type="entry name" value="FTHF_cligase"/>
</dbReference>
<dbReference type="NCBIfam" id="TIGR02727">
    <property type="entry name" value="MTHFS_bact"/>
    <property type="match status" value="1"/>
</dbReference>
<reference evidence="5" key="1">
    <citation type="submission" date="2023-06" db="EMBL/GenBank/DDBJ databases">
        <title>Cytophagales bacterium Strain LB-30, isolated from soil.</title>
        <authorList>
            <person name="Liu B."/>
        </authorList>
    </citation>
    <scope>NUCLEOTIDE SEQUENCE</scope>
    <source>
        <strain evidence="5">LB-30</strain>
    </source>
</reference>
<dbReference type="InterPro" id="IPR024185">
    <property type="entry name" value="FTHF_cligase-like_sf"/>
</dbReference>
<evidence type="ECO:0000313" key="6">
    <source>
        <dbReference type="Proteomes" id="UP001168552"/>
    </source>
</evidence>
<keyword evidence="4" id="KW-0460">Magnesium</keyword>
<sequence>MIKADLRKLYTEKRMALKKAELNLWSERIAEQFVRLPESKNAEWVHCFLSIPEKNEIDTFKLIQKARSEFRKIQFATSVTDFTTNTLHTCRFIDTAHLKKNVWGIPEPEPQEPVANELLDIVLVPLLCFDLNGHRVGYGKGFYDRFLAECRPNVLKVGLSFFTATEDIEDIHAHDIPLDVCITPNQIIRFRSFS</sequence>
<dbReference type="Proteomes" id="UP001168552">
    <property type="component" value="Unassembled WGS sequence"/>
</dbReference>
<keyword evidence="6" id="KW-1185">Reference proteome</keyword>
<dbReference type="PANTHER" id="PTHR23407">
    <property type="entry name" value="ATPASE INHIBITOR/5-FORMYLTETRAHYDROFOLATE CYCLO-LIGASE"/>
    <property type="match status" value="1"/>
</dbReference>
<evidence type="ECO:0000313" key="5">
    <source>
        <dbReference type="EMBL" id="MDN4166236.1"/>
    </source>
</evidence>
<dbReference type="Pfam" id="PF01812">
    <property type="entry name" value="5-FTHF_cyc-lig"/>
    <property type="match status" value="1"/>
</dbReference>
<accession>A0ABT8F8G4</accession>
<dbReference type="PIRSF" id="PIRSF006806">
    <property type="entry name" value="FTHF_cligase"/>
    <property type="match status" value="1"/>
</dbReference>
<dbReference type="PANTHER" id="PTHR23407:SF1">
    <property type="entry name" value="5-FORMYLTETRAHYDROFOLATE CYCLO-LIGASE"/>
    <property type="match status" value="1"/>
</dbReference>
<protein>
    <recommendedName>
        <fullName evidence="4">5-formyltetrahydrofolate cyclo-ligase</fullName>
        <ecNumber evidence="4">6.3.3.2</ecNumber>
    </recommendedName>
</protein>
<keyword evidence="5" id="KW-0436">Ligase</keyword>
<keyword evidence="3 4" id="KW-0067">ATP-binding</keyword>
<comment type="catalytic activity">
    <reaction evidence="4">
        <text>(6S)-5-formyl-5,6,7,8-tetrahydrofolate + ATP = (6R)-5,10-methenyltetrahydrofolate + ADP + phosphate</text>
        <dbReference type="Rhea" id="RHEA:10488"/>
        <dbReference type="ChEBI" id="CHEBI:30616"/>
        <dbReference type="ChEBI" id="CHEBI:43474"/>
        <dbReference type="ChEBI" id="CHEBI:57455"/>
        <dbReference type="ChEBI" id="CHEBI:57457"/>
        <dbReference type="ChEBI" id="CHEBI:456216"/>
        <dbReference type="EC" id="6.3.3.2"/>
    </reaction>
</comment>
<dbReference type="EMBL" id="JAUHJS010000006">
    <property type="protein sequence ID" value="MDN4166236.1"/>
    <property type="molecule type" value="Genomic_DNA"/>
</dbReference>
<keyword evidence="4" id="KW-0479">Metal-binding</keyword>
<dbReference type="RefSeq" id="WP_320004772.1">
    <property type="nucleotide sequence ID" value="NZ_JAUHJS010000006.1"/>
</dbReference>
<gene>
    <name evidence="5" type="ORF">QWY31_12035</name>
</gene>